<dbReference type="SMART" id="SM00317">
    <property type="entry name" value="SET"/>
    <property type="match status" value="1"/>
</dbReference>
<dbReference type="AlphaFoldDB" id="A0A139SLT3"/>
<evidence type="ECO:0000259" key="8">
    <source>
        <dbReference type="PROSITE" id="PS50868"/>
    </source>
</evidence>
<comment type="subcellular location">
    <subcellularLocation>
        <location evidence="1">Chromosome</location>
    </subcellularLocation>
</comment>
<dbReference type="SUPFAM" id="SSF82199">
    <property type="entry name" value="SET domain"/>
    <property type="match status" value="1"/>
</dbReference>
<dbReference type="InterPro" id="IPR050777">
    <property type="entry name" value="SET2_Histone-Lys_MeTrsfase"/>
</dbReference>
<organism evidence="9 10">
    <name type="scientific">Cephaloticoccus primus</name>
    <dbReference type="NCBI Taxonomy" id="1548207"/>
    <lineage>
        <taxon>Bacteria</taxon>
        <taxon>Pseudomonadati</taxon>
        <taxon>Verrucomicrobiota</taxon>
        <taxon>Opitutia</taxon>
        <taxon>Opitutales</taxon>
        <taxon>Opitutaceae</taxon>
        <taxon>Cephaloticoccus</taxon>
    </lineage>
</organism>
<evidence type="ECO:0000256" key="4">
    <source>
        <dbReference type="ARBA" id="ARBA00022679"/>
    </source>
</evidence>
<sequence length="183" mass="20762">MGSEWVRRGRSRIHGGGLYARKPIPKGTRVIEYVGERITKAEALRREQRRLAAGGSVYVFELNARYDIDGDVPWNLARLINHSCEGNCETDIIRGHIWIIASRDIAAGEELSYDYGFDYAEWRNHPCRCGSPKCVGYIVHQKHRWRVRKILKAERAASARAIRQKNAGASAASARRTRCASRP</sequence>
<proteinExistence type="predicted"/>
<dbReference type="EMBL" id="LSZQ01000049">
    <property type="protein sequence ID" value="KXU35444.1"/>
    <property type="molecule type" value="Genomic_DNA"/>
</dbReference>
<name>A0A139SLT3_9BACT</name>
<evidence type="ECO:0000259" key="7">
    <source>
        <dbReference type="PROSITE" id="PS50280"/>
    </source>
</evidence>
<dbReference type="Gene3D" id="2.170.270.10">
    <property type="entry name" value="SET domain"/>
    <property type="match status" value="1"/>
</dbReference>
<keyword evidence="5" id="KW-0949">S-adenosyl-L-methionine</keyword>
<evidence type="ECO:0000256" key="5">
    <source>
        <dbReference type="ARBA" id="ARBA00022691"/>
    </source>
</evidence>
<dbReference type="Proteomes" id="UP000070058">
    <property type="component" value="Unassembled WGS sequence"/>
</dbReference>
<feature type="region of interest" description="Disordered" evidence="6">
    <location>
        <begin position="162"/>
        <end position="183"/>
    </location>
</feature>
<protein>
    <recommendedName>
        <fullName evidence="11">SET domain-containing protein-lysine N-methyltransferase</fullName>
    </recommendedName>
</protein>
<dbReference type="PROSITE" id="PS50280">
    <property type="entry name" value="SET"/>
    <property type="match status" value="1"/>
</dbReference>
<dbReference type="GO" id="GO:0032259">
    <property type="term" value="P:methylation"/>
    <property type="evidence" value="ECO:0007669"/>
    <property type="project" value="UniProtKB-KW"/>
</dbReference>
<dbReference type="GO" id="GO:0008168">
    <property type="term" value="F:methyltransferase activity"/>
    <property type="evidence" value="ECO:0007669"/>
    <property type="project" value="UniProtKB-KW"/>
</dbReference>
<dbReference type="InterPro" id="IPR003616">
    <property type="entry name" value="Post-SET_dom"/>
</dbReference>
<evidence type="ECO:0000256" key="6">
    <source>
        <dbReference type="SAM" id="MobiDB-lite"/>
    </source>
</evidence>
<evidence type="ECO:0000256" key="1">
    <source>
        <dbReference type="ARBA" id="ARBA00004286"/>
    </source>
</evidence>
<feature type="domain" description="SET" evidence="7">
    <location>
        <begin position="4"/>
        <end position="116"/>
    </location>
</feature>
<keyword evidence="4" id="KW-0808">Transferase</keyword>
<dbReference type="STRING" id="1548207.AXK11_06600"/>
<keyword evidence="10" id="KW-1185">Reference proteome</keyword>
<dbReference type="PANTHER" id="PTHR22884">
    <property type="entry name" value="SET DOMAIN PROTEINS"/>
    <property type="match status" value="1"/>
</dbReference>
<gene>
    <name evidence="9" type="ORF">AXK11_06600</name>
</gene>
<accession>A0A139SLT3</accession>
<dbReference type="PROSITE" id="PS50868">
    <property type="entry name" value="POST_SET"/>
    <property type="match status" value="1"/>
</dbReference>
<evidence type="ECO:0000256" key="3">
    <source>
        <dbReference type="ARBA" id="ARBA00022603"/>
    </source>
</evidence>
<dbReference type="InterPro" id="IPR046341">
    <property type="entry name" value="SET_dom_sf"/>
</dbReference>
<dbReference type="InterPro" id="IPR001214">
    <property type="entry name" value="SET_dom"/>
</dbReference>
<dbReference type="Pfam" id="PF00856">
    <property type="entry name" value="SET"/>
    <property type="match status" value="1"/>
</dbReference>
<evidence type="ECO:0008006" key="11">
    <source>
        <dbReference type="Google" id="ProtNLM"/>
    </source>
</evidence>
<feature type="domain" description="Post-SET" evidence="8">
    <location>
        <begin position="123"/>
        <end position="139"/>
    </location>
</feature>
<evidence type="ECO:0000313" key="9">
    <source>
        <dbReference type="EMBL" id="KXU35444.1"/>
    </source>
</evidence>
<dbReference type="GO" id="GO:0005694">
    <property type="term" value="C:chromosome"/>
    <property type="evidence" value="ECO:0007669"/>
    <property type="project" value="UniProtKB-SubCell"/>
</dbReference>
<keyword evidence="3" id="KW-0489">Methyltransferase</keyword>
<comment type="caution">
    <text evidence="9">The sequence shown here is derived from an EMBL/GenBank/DDBJ whole genome shotgun (WGS) entry which is preliminary data.</text>
</comment>
<keyword evidence="2" id="KW-0158">Chromosome</keyword>
<evidence type="ECO:0000313" key="10">
    <source>
        <dbReference type="Proteomes" id="UP000070058"/>
    </source>
</evidence>
<reference evidence="10" key="1">
    <citation type="submission" date="2016-02" db="EMBL/GenBank/DDBJ databases">
        <authorList>
            <person name="Sanders J.G."/>
            <person name="Lin J.Y."/>
            <person name="Wertz J.T."/>
            <person name="Russell J.A."/>
            <person name="Moreau C.S."/>
            <person name="Powell S."/>
        </authorList>
    </citation>
    <scope>NUCLEOTIDE SEQUENCE [LARGE SCALE GENOMIC DNA]</scope>
    <source>
        <strain evidence="10">CAG34</strain>
    </source>
</reference>
<evidence type="ECO:0000256" key="2">
    <source>
        <dbReference type="ARBA" id="ARBA00022454"/>
    </source>
</evidence>